<feature type="region of interest" description="Disordered" evidence="1">
    <location>
        <begin position="311"/>
        <end position="354"/>
    </location>
</feature>
<dbReference type="AlphaFoldDB" id="A0AA39KC26"/>
<dbReference type="RefSeq" id="XP_060330325.1">
    <property type="nucleotide sequence ID" value="XM_060482000.1"/>
</dbReference>
<organism evidence="2 3">
    <name type="scientific">Armillaria tabescens</name>
    <name type="common">Ringless honey mushroom</name>
    <name type="synonym">Agaricus tabescens</name>
    <dbReference type="NCBI Taxonomy" id="1929756"/>
    <lineage>
        <taxon>Eukaryota</taxon>
        <taxon>Fungi</taxon>
        <taxon>Dikarya</taxon>
        <taxon>Basidiomycota</taxon>
        <taxon>Agaricomycotina</taxon>
        <taxon>Agaricomycetes</taxon>
        <taxon>Agaricomycetidae</taxon>
        <taxon>Agaricales</taxon>
        <taxon>Marasmiineae</taxon>
        <taxon>Physalacriaceae</taxon>
        <taxon>Desarmillaria</taxon>
    </lineage>
</organism>
<name>A0AA39KC26_ARMTA</name>
<dbReference type="EMBL" id="JAUEPS010000019">
    <property type="protein sequence ID" value="KAK0458033.1"/>
    <property type="molecule type" value="Genomic_DNA"/>
</dbReference>
<gene>
    <name evidence="2" type="ORF">EV420DRAFT_409123</name>
</gene>
<accession>A0AA39KC26</accession>
<comment type="caution">
    <text evidence="2">The sequence shown here is derived from an EMBL/GenBank/DDBJ whole genome shotgun (WGS) entry which is preliminary data.</text>
</comment>
<dbReference type="GeneID" id="85365548"/>
<evidence type="ECO:0000313" key="3">
    <source>
        <dbReference type="Proteomes" id="UP001175211"/>
    </source>
</evidence>
<keyword evidence="3" id="KW-1185">Reference proteome</keyword>
<evidence type="ECO:0000313" key="2">
    <source>
        <dbReference type="EMBL" id="KAK0458033.1"/>
    </source>
</evidence>
<reference evidence="2" key="1">
    <citation type="submission" date="2023-06" db="EMBL/GenBank/DDBJ databases">
        <authorList>
            <consortium name="Lawrence Berkeley National Laboratory"/>
            <person name="Ahrendt S."/>
            <person name="Sahu N."/>
            <person name="Indic B."/>
            <person name="Wong-Bajracharya J."/>
            <person name="Merenyi Z."/>
            <person name="Ke H.-M."/>
            <person name="Monk M."/>
            <person name="Kocsube S."/>
            <person name="Drula E."/>
            <person name="Lipzen A."/>
            <person name="Balint B."/>
            <person name="Henrissat B."/>
            <person name="Andreopoulos B."/>
            <person name="Martin F.M."/>
            <person name="Harder C.B."/>
            <person name="Rigling D."/>
            <person name="Ford K.L."/>
            <person name="Foster G.D."/>
            <person name="Pangilinan J."/>
            <person name="Papanicolaou A."/>
            <person name="Barry K."/>
            <person name="LaButti K."/>
            <person name="Viragh M."/>
            <person name="Koriabine M."/>
            <person name="Yan M."/>
            <person name="Riley R."/>
            <person name="Champramary S."/>
            <person name="Plett K.L."/>
            <person name="Tsai I.J."/>
            <person name="Slot J."/>
            <person name="Sipos G."/>
            <person name="Plett J."/>
            <person name="Nagy L.G."/>
            <person name="Grigoriev I.V."/>
        </authorList>
    </citation>
    <scope>NUCLEOTIDE SEQUENCE</scope>
    <source>
        <strain evidence="2">CCBAS 213</strain>
    </source>
</reference>
<protein>
    <submittedName>
        <fullName evidence="2">Uncharacterized protein</fullName>
    </submittedName>
</protein>
<sequence>MTKIERASDTESIADDNLSVVCMAPDSPDSSVASLSSEPMDRLVELESIVDQMRTFISSDNRQNNVRSYLEIACKDEQIEDAVYALGTIFYLNFNDPRGRWHVRFTLSADAPTVVDEDEVRQIIYGDLLHTPIRALAKKLRLWIADPNGAESIRVQKVARIQELCWQFKLQVTAEKDGVLLTKSRKFKGPSTVIDEKKVESVLREKRKKAVTLEKRLFLKTHRATAPTPSQSASKGPLSSLHSITNELRSFVADTDGPRSMTISKSSFSPEVYQLAAVFSLAVTPESDAIVLTKQTQGPFVVSETRLADVLNRNGKRPRGGSDDGAEMPPESPLPSDGEETGPATSESRHETHNLEQEIRKFVLDAQGPTSMTLYCPNNAKSLAVFLLAHAFKLIYSETPGRPYAQLTRTANSTRQNIDEVSVKRLLKESHPSFRAAQLIDGDSKRVSDIKAFEQCLRAFLDDVEAKAFSIPATTDPRVTALAKAFHLKVNQNGDWMILHRKVKGRQAISEKKLARVLAMPERRRKKQKTTISAPSSSAEDFPDIELPALSLWLRAFVNNAQGPLEMTIPPTSQKTQEDVTKLAAAFGLDAAFNNGFTNLRKTGRGVDEWKVVQLTGVL</sequence>
<proteinExistence type="predicted"/>
<evidence type="ECO:0000256" key="1">
    <source>
        <dbReference type="SAM" id="MobiDB-lite"/>
    </source>
</evidence>
<dbReference type="Proteomes" id="UP001175211">
    <property type="component" value="Unassembled WGS sequence"/>
</dbReference>